<reference evidence="3" key="1">
    <citation type="journal article" date="2019" name="Int. J. Syst. Evol. Microbiol.">
        <title>The Global Catalogue of Microorganisms (GCM) 10K type strain sequencing project: providing services to taxonomists for standard genome sequencing and annotation.</title>
        <authorList>
            <consortium name="The Broad Institute Genomics Platform"/>
            <consortium name="The Broad Institute Genome Sequencing Center for Infectious Disease"/>
            <person name="Wu L."/>
            <person name="Ma J."/>
        </authorList>
    </citation>
    <scope>NUCLEOTIDE SEQUENCE [LARGE SCALE GENOMIC DNA]</scope>
    <source>
        <strain evidence="3">CCUG 58938</strain>
    </source>
</reference>
<dbReference type="Pfam" id="PF00535">
    <property type="entry name" value="Glycos_transf_2"/>
    <property type="match status" value="1"/>
</dbReference>
<keyword evidence="2" id="KW-0808">Transferase</keyword>
<evidence type="ECO:0000259" key="1">
    <source>
        <dbReference type="Pfam" id="PF00535"/>
    </source>
</evidence>
<dbReference type="InterPro" id="IPR001173">
    <property type="entry name" value="Glyco_trans_2-like"/>
</dbReference>
<dbReference type="EMBL" id="JBHTKA010000007">
    <property type="protein sequence ID" value="MFD1001593.1"/>
    <property type="molecule type" value="Genomic_DNA"/>
</dbReference>
<accession>A0ABW3K8E0</accession>
<dbReference type="RefSeq" id="WP_377581630.1">
    <property type="nucleotide sequence ID" value="NZ_JBHTKA010000007.1"/>
</dbReference>
<dbReference type="CDD" id="cd00761">
    <property type="entry name" value="Glyco_tranf_GTA_type"/>
    <property type="match status" value="1"/>
</dbReference>
<dbReference type="SUPFAM" id="SSF53448">
    <property type="entry name" value="Nucleotide-diphospho-sugar transferases"/>
    <property type="match status" value="1"/>
</dbReference>
<name>A0ABW3K8E0_9BACT</name>
<dbReference type="EC" id="2.4.-.-" evidence="2"/>
<sequence>MKAKISVIVPAYNAGKYIGEALQSILDQTIPVDEIIVIDDGSTDNTREVVSNFPVRYFYQTNKGTAAALNAGIEQSSGEYLAFLDADDLWMSQRLHLQLQAFEKDTALDMVFGLMQQFISPELPEEEQRKIEVNTAEVMVGIHKSAWLIKRETLMRVGLFAGGFLLEEFTDWYARSKEKKLHEAVIQHVVAKRRIHQSNTSRVQKNIKQDYPRILKAALDRRRQQE</sequence>
<dbReference type="PANTHER" id="PTHR22916:SF3">
    <property type="entry name" value="UDP-GLCNAC:BETAGAL BETA-1,3-N-ACETYLGLUCOSAMINYLTRANSFERASE-LIKE PROTEIN 1"/>
    <property type="match status" value="1"/>
</dbReference>
<dbReference type="GO" id="GO:0016757">
    <property type="term" value="F:glycosyltransferase activity"/>
    <property type="evidence" value="ECO:0007669"/>
    <property type="project" value="UniProtKB-KW"/>
</dbReference>
<comment type="caution">
    <text evidence="2">The sequence shown here is derived from an EMBL/GenBank/DDBJ whole genome shotgun (WGS) entry which is preliminary data.</text>
</comment>
<dbReference type="PANTHER" id="PTHR22916">
    <property type="entry name" value="GLYCOSYLTRANSFERASE"/>
    <property type="match status" value="1"/>
</dbReference>
<evidence type="ECO:0000313" key="2">
    <source>
        <dbReference type="EMBL" id="MFD1001593.1"/>
    </source>
</evidence>
<protein>
    <submittedName>
        <fullName evidence="2">Glycosyltransferase family A protein</fullName>
        <ecNumber evidence="2">2.4.-.-</ecNumber>
    </submittedName>
</protein>
<proteinExistence type="predicted"/>
<keyword evidence="2" id="KW-0328">Glycosyltransferase</keyword>
<keyword evidence="3" id="KW-1185">Reference proteome</keyword>
<dbReference type="Gene3D" id="3.90.550.10">
    <property type="entry name" value="Spore Coat Polysaccharide Biosynthesis Protein SpsA, Chain A"/>
    <property type="match status" value="1"/>
</dbReference>
<organism evidence="2 3">
    <name type="scientific">Ohtaekwangia kribbensis</name>
    <dbReference type="NCBI Taxonomy" id="688913"/>
    <lineage>
        <taxon>Bacteria</taxon>
        <taxon>Pseudomonadati</taxon>
        <taxon>Bacteroidota</taxon>
        <taxon>Cytophagia</taxon>
        <taxon>Cytophagales</taxon>
        <taxon>Fulvivirgaceae</taxon>
        <taxon>Ohtaekwangia</taxon>
    </lineage>
</organism>
<gene>
    <name evidence="2" type="ORF">ACFQ21_19845</name>
</gene>
<evidence type="ECO:0000313" key="3">
    <source>
        <dbReference type="Proteomes" id="UP001597112"/>
    </source>
</evidence>
<dbReference type="Proteomes" id="UP001597112">
    <property type="component" value="Unassembled WGS sequence"/>
</dbReference>
<feature type="domain" description="Glycosyltransferase 2-like" evidence="1">
    <location>
        <begin position="6"/>
        <end position="114"/>
    </location>
</feature>
<dbReference type="InterPro" id="IPR029044">
    <property type="entry name" value="Nucleotide-diphossugar_trans"/>
</dbReference>